<dbReference type="Proteomes" id="UP000754644">
    <property type="component" value="Unassembled WGS sequence"/>
</dbReference>
<comment type="caution">
    <text evidence="4">The sequence shown here is derived from an EMBL/GenBank/DDBJ whole genome shotgun (WGS) entry which is preliminary data.</text>
</comment>
<keyword evidence="2" id="KW-0808">Transferase</keyword>
<dbReference type="SUPFAM" id="SSF53901">
    <property type="entry name" value="Thiolase-like"/>
    <property type="match status" value="1"/>
</dbReference>
<evidence type="ECO:0000313" key="4">
    <source>
        <dbReference type="EMBL" id="NQV66479.1"/>
    </source>
</evidence>
<dbReference type="EMBL" id="JABMOJ010000524">
    <property type="protein sequence ID" value="NQV66479.1"/>
    <property type="molecule type" value="Genomic_DNA"/>
</dbReference>
<dbReference type="InterPro" id="IPR020841">
    <property type="entry name" value="PKS_Beta-ketoAc_synthase_dom"/>
</dbReference>
<gene>
    <name evidence="4" type="ORF">HQ497_14045</name>
</gene>
<dbReference type="GO" id="GO:0006633">
    <property type="term" value="P:fatty acid biosynthetic process"/>
    <property type="evidence" value="ECO:0007669"/>
    <property type="project" value="InterPro"/>
</dbReference>
<dbReference type="GO" id="GO:0005829">
    <property type="term" value="C:cytosol"/>
    <property type="evidence" value="ECO:0007669"/>
    <property type="project" value="TreeGrafter"/>
</dbReference>
<dbReference type="InterPro" id="IPR016039">
    <property type="entry name" value="Thiolase-like"/>
</dbReference>
<dbReference type="Gene3D" id="3.40.47.10">
    <property type="match status" value="1"/>
</dbReference>
<evidence type="ECO:0000313" key="5">
    <source>
        <dbReference type="Proteomes" id="UP000754644"/>
    </source>
</evidence>
<reference evidence="4" key="1">
    <citation type="submission" date="2020-05" db="EMBL/GenBank/DDBJ databases">
        <title>Sulfur intermediates as new biogeochemical hubs in an aquatic model microbial ecosystem.</title>
        <authorList>
            <person name="Vigneron A."/>
        </authorList>
    </citation>
    <scope>NUCLEOTIDE SEQUENCE</scope>
    <source>
        <strain evidence="4">Bin.250</strain>
    </source>
</reference>
<dbReference type="AlphaFoldDB" id="A0A973A955"/>
<dbReference type="FunFam" id="3.40.47.10:FF:000018">
    <property type="entry name" value="3-oxoacyl-[acyl-carrier-protein] synthase 2"/>
    <property type="match status" value="1"/>
</dbReference>
<accession>A0A973A955</accession>
<protein>
    <submittedName>
        <fullName evidence="4">Beta-ketoacyl-ACP synthase II</fullName>
    </submittedName>
</protein>
<dbReference type="Pfam" id="PF00109">
    <property type="entry name" value="ketoacyl-synt"/>
    <property type="match status" value="1"/>
</dbReference>
<dbReference type="SMART" id="SM00825">
    <property type="entry name" value="PKS_KS"/>
    <property type="match status" value="1"/>
</dbReference>
<proteinExistence type="predicted"/>
<dbReference type="InterPro" id="IPR014030">
    <property type="entry name" value="Ketoacyl_synth_N"/>
</dbReference>
<comment type="pathway">
    <text evidence="1">Lipid metabolism; fatty acid biosynthesis.</text>
</comment>
<evidence type="ECO:0000256" key="1">
    <source>
        <dbReference type="ARBA" id="ARBA00005194"/>
    </source>
</evidence>
<dbReference type="InterPro" id="IPR018201">
    <property type="entry name" value="Ketoacyl_synth_AS"/>
</dbReference>
<evidence type="ECO:0000256" key="2">
    <source>
        <dbReference type="ARBA" id="ARBA00022679"/>
    </source>
</evidence>
<evidence type="ECO:0000259" key="3">
    <source>
        <dbReference type="PROSITE" id="PS52004"/>
    </source>
</evidence>
<sequence>MNKRRVVITGMGMLTPLGAGMDPSWAGLVAGNSGIGPIKAFDTTDFPVRFGGAVPDFNMEEYISKKDARRMDGFIQYGLVAGIQAMRDSGLDVSDENRHRIGVAVGSGIGGIVTIEACHDIVTNRGPTKVTPFFVPSCIINMVAGHLSILYGLQGPNIAITTACTTGTHNIGFAARMIAAGDADAMLAGGAEKSTSPTTMAGFAAMRALSTRNDDPSIASRPWDRDRDGFVLSDGAGVLVLEEYEHA</sequence>
<dbReference type="PROSITE" id="PS52004">
    <property type="entry name" value="KS3_2"/>
    <property type="match status" value="1"/>
</dbReference>
<dbReference type="GO" id="GO:0004315">
    <property type="term" value="F:3-oxoacyl-[acyl-carrier-protein] synthase activity"/>
    <property type="evidence" value="ECO:0007669"/>
    <property type="project" value="InterPro"/>
</dbReference>
<dbReference type="PROSITE" id="PS00606">
    <property type="entry name" value="KS3_1"/>
    <property type="match status" value="1"/>
</dbReference>
<dbReference type="InterPro" id="IPR000794">
    <property type="entry name" value="Beta-ketoacyl_synthase"/>
</dbReference>
<dbReference type="CDD" id="cd00834">
    <property type="entry name" value="KAS_I_II"/>
    <property type="match status" value="1"/>
</dbReference>
<feature type="non-terminal residue" evidence="4">
    <location>
        <position position="247"/>
    </location>
</feature>
<feature type="domain" description="Ketosynthase family 3 (KS3)" evidence="3">
    <location>
        <begin position="3"/>
        <end position="247"/>
    </location>
</feature>
<dbReference type="PANTHER" id="PTHR11712:SF336">
    <property type="entry name" value="3-OXOACYL-[ACYL-CARRIER-PROTEIN] SYNTHASE, MITOCHONDRIAL"/>
    <property type="match status" value="1"/>
</dbReference>
<dbReference type="PANTHER" id="PTHR11712">
    <property type="entry name" value="POLYKETIDE SYNTHASE-RELATED"/>
    <property type="match status" value="1"/>
</dbReference>
<organism evidence="4 5">
    <name type="scientific">SAR86 cluster bacterium</name>
    <dbReference type="NCBI Taxonomy" id="2030880"/>
    <lineage>
        <taxon>Bacteria</taxon>
        <taxon>Pseudomonadati</taxon>
        <taxon>Pseudomonadota</taxon>
        <taxon>Gammaproteobacteria</taxon>
        <taxon>SAR86 cluster</taxon>
    </lineage>
</organism>
<name>A0A973A955_9GAMM</name>